<keyword evidence="9" id="KW-1185">Reference proteome</keyword>
<dbReference type="SUPFAM" id="SSF55073">
    <property type="entry name" value="Nucleotide cyclase"/>
    <property type="match status" value="1"/>
</dbReference>
<dbReference type="GO" id="GO:0004016">
    <property type="term" value="F:adenylate cyclase activity"/>
    <property type="evidence" value="ECO:0007669"/>
    <property type="project" value="TreeGrafter"/>
</dbReference>
<evidence type="ECO:0000259" key="7">
    <source>
        <dbReference type="PROSITE" id="PS50125"/>
    </source>
</evidence>
<dbReference type="GO" id="GO:0005886">
    <property type="term" value="C:plasma membrane"/>
    <property type="evidence" value="ECO:0007669"/>
    <property type="project" value="TreeGrafter"/>
</dbReference>
<dbReference type="EMBL" id="JACASE010000006">
    <property type="protein sequence ID" value="KAF6456897.1"/>
    <property type="molecule type" value="Genomic_DNA"/>
</dbReference>
<dbReference type="GO" id="GO:0004383">
    <property type="term" value="F:guanylate cyclase activity"/>
    <property type="evidence" value="ECO:0007669"/>
    <property type="project" value="TreeGrafter"/>
</dbReference>
<reference evidence="8 9" key="1">
    <citation type="journal article" date="2020" name="Nature">
        <title>Six reference-quality genomes reveal evolution of bat adaptations.</title>
        <authorList>
            <person name="Jebb D."/>
            <person name="Huang Z."/>
            <person name="Pippel M."/>
            <person name="Hughes G.M."/>
            <person name="Lavrichenko K."/>
            <person name="Devanna P."/>
            <person name="Winkler S."/>
            <person name="Jermiin L.S."/>
            <person name="Skirmuntt E.C."/>
            <person name="Katzourakis A."/>
            <person name="Burkitt-Gray L."/>
            <person name="Ray D.A."/>
            <person name="Sullivan K.A.M."/>
            <person name="Roscito J.G."/>
            <person name="Kirilenko B.M."/>
            <person name="Davalos L.M."/>
            <person name="Corthals A.P."/>
            <person name="Power M.L."/>
            <person name="Jones G."/>
            <person name="Ransome R.D."/>
            <person name="Dechmann D.K.N."/>
            <person name="Locatelli A.G."/>
            <person name="Puechmaille S.J."/>
            <person name="Fedrigo O."/>
            <person name="Jarvis E.D."/>
            <person name="Hiller M."/>
            <person name="Vernes S.C."/>
            <person name="Myers E.W."/>
            <person name="Teeling E.C."/>
        </authorList>
    </citation>
    <scope>NUCLEOTIDE SEQUENCE [LARGE SCALE GENOMIC DNA]</scope>
    <source>
        <strain evidence="8">MRouAeg1</strain>
        <tissue evidence="8">Muscle</tissue>
    </source>
</reference>
<dbReference type="GO" id="GO:0007168">
    <property type="term" value="P:receptor guanylyl cyclase signaling pathway"/>
    <property type="evidence" value="ECO:0007669"/>
    <property type="project" value="TreeGrafter"/>
</dbReference>
<dbReference type="PROSITE" id="PS50125">
    <property type="entry name" value="GUANYLATE_CYCLASE_2"/>
    <property type="match status" value="1"/>
</dbReference>
<sequence length="160" mass="17750">MNSLLDIGRDEGSVSGWLDSWQKLNILSLFVFLEKVETVGDASVVASRLPIRSGTEHEDGLATTSLHFLSANIHLQTGHMPEEKLELWIGLHTGPAVAAVVGITTPRYCLFRDTVNMASRKESGSLRQRRTSNFLVESKKDFTIPLPKFTEEEAEVPKSL</sequence>
<protein>
    <recommendedName>
        <fullName evidence="7">Guanylate cyclase domain-containing protein</fullName>
    </recommendedName>
</protein>
<dbReference type="CDD" id="cd07302">
    <property type="entry name" value="CHD"/>
    <property type="match status" value="1"/>
</dbReference>
<name>A0A7J8GAA2_ROUAE</name>
<dbReference type="Proteomes" id="UP000593571">
    <property type="component" value="Unassembled WGS sequence"/>
</dbReference>
<evidence type="ECO:0000313" key="9">
    <source>
        <dbReference type="Proteomes" id="UP000593571"/>
    </source>
</evidence>
<dbReference type="InterPro" id="IPR001054">
    <property type="entry name" value="A/G_cyclase"/>
</dbReference>
<dbReference type="PANTHER" id="PTHR11920">
    <property type="entry name" value="GUANYLYL CYCLASE"/>
    <property type="match status" value="1"/>
</dbReference>
<dbReference type="Pfam" id="PF00211">
    <property type="entry name" value="Guanylate_cyc"/>
    <property type="match status" value="1"/>
</dbReference>
<dbReference type="GO" id="GO:0000166">
    <property type="term" value="F:nucleotide binding"/>
    <property type="evidence" value="ECO:0007669"/>
    <property type="project" value="UniProtKB-KW"/>
</dbReference>
<keyword evidence="2" id="KW-0812">Transmembrane</keyword>
<comment type="caution">
    <text evidence="8">The sequence shown here is derived from an EMBL/GenBank/DDBJ whole genome shotgun (WGS) entry which is preliminary data.</text>
</comment>
<keyword evidence="6" id="KW-0456">Lyase</keyword>
<dbReference type="PANTHER" id="PTHR11920:SF500">
    <property type="entry name" value="GUANYLATE CYCLASE 2G"/>
    <property type="match status" value="1"/>
</dbReference>
<keyword evidence="5" id="KW-0472">Membrane</keyword>
<keyword evidence="3" id="KW-0547">Nucleotide-binding</keyword>
<keyword evidence="4" id="KW-1133">Transmembrane helix</keyword>
<evidence type="ECO:0000256" key="4">
    <source>
        <dbReference type="ARBA" id="ARBA00022989"/>
    </source>
</evidence>
<comment type="subcellular location">
    <subcellularLocation>
        <location evidence="1">Membrane</location>
    </subcellularLocation>
</comment>
<evidence type="ECO:0000256" key="5">
    <source>
        <dbReference type="ARBA" id="ARBA00023136"/>
    </source>
</evidence>
<dbReference type="InterPro" id="IPR029787">
    <property type="entry name" value="Nucleotide_cyclase"/>
</dbReference>
<proteinExistence type="predicted"/>
<dbReference type="Gene3D" id="3.30.70.1230">
    <property type="entry name" value="Nucleotide cyclase"/>
    <property type="match status" value="1"/>
</dbReference>
<evidence type="ECO:0000256" key="6">
    <source>
        <dbReference type="ARBA" id="ARBA00023239"/>
    </source>
</evidence>
<evidence type="ECO:0000256" key="2">
    <source>
        <dbReference type="ARBA" id="ARBA00022692"/>
    </source>
</evidence>
<dbReference type="InterPro" id="IPR050401">
    <property type="entry name" value="Cyclic_nucleotide_synthase"/>
</dbReference>
<evidence type="ECO:0000256" key="1">
    <source>
        <dbReference type="ARBA" id="ARBA00004370"/>
    </source>
</evidence>
<dbReference type="GO" id="GO:0035556">
    <property type="term" value="P:intracellular signal transduction"/>
    <property type="evidence" value="ECO:0007669"/>
    <property type="project" value="InterPro"/>
</dbReference>
<dbReference type="SMART" id="SM00044">
    <property type="entry name" value="CYCc"/>
    <property type="match status" value="1"/>
</dbReference>
<organism evidence="8 9">
    <name type="scientific">Rousettus aegyptiacus</name>
    <name type="common">Egyptian fruit bat</name>
    <name type="synonym">Pteropus aegyptiacus</name>
    <dbReference type="NCBI Taxonomy" id="9407"/>
    <lineage>
        <taxon>Eukaryota</taxon>
        <taxon>Metazoa</taxon>
        <taxon>Chordata</taxon>
        <taxon>Craniata</taxon>
        <taxon>Vertebrata</taxon>
        <taxon>Euteleostomi</taxon>
        <taxon>Mammalia</taxon>
        <taxon>Eutheria</taxon>
        <taxon>Laurasiatheria</taxon>
        <taxon>Chiroptera</taxon>
        <taxon>Yinpterochiroptera</taxon>
        <taxon>Pteropodoidea</taxon>
        <taxon>Pteropodidae</taxon>
        <taxon>Rousettinae</taxon>
        <taxon>Rousettus</taxon>
    </lineage>
</organism>
<evidence type="ECO:0000313" key="8">
    <source>
        <dbReference type="EMBL" id="KAF6456897.1"/>
    </source>
</evidence>
<evidence type="ECO:0000256" key="3">
    <source>
        <dbReference type="ARBA" id="ARBA00022741"/>
    </source>
</evidence>
<gene>
    <name evidence="8" type="ORF">HJG63_011530</name>
</gene>
<accession>A0A7J8GAA2</accession>
<dbReference type="GO" id="GO:0001653">
    <property type="term" value="F:peptide receptor activity"/>
    <property type="evidence" value="ECO:0007669"/>
    <property type="project" value="TreeGrafter"/>
</dbReference>
<dbReference type="AlphaFoldDB" id="A0A7J8GAA2"/>
<feature type="domain" description="Guanylate cyclase" evidence="7">
    <location>
        <begin position="35"/>
        <end position="122"/>
    </location>
</feature>